<accession>A0ABR8V5Z1</accession>
<dbReference type="SUPFAM" id="SSF52218">
    <property type="entry name" value="Flavoproteins"/>
    <property type="match status" value="1"/>
</dbReference>
<dbReference type="PANTHER" id="PTHR43408">
    <property type="entry name" value="FMN REDUCTASE (NADPH)"/>
    <property type="match status" value="1"/>
</dbReference>
<comment type="caution">
    <text evidence="5">The sequence shown here is derived from an EMBL/GenBank/DDBJ whole genome shotgun (WGS) entry which is preliminary data.</text>
</comment>
<evidence type="ECO:0000256" key="3">
    <source>
        <dbReference type="ARBA" id="ARBA00023002"/>
    </source>
</evidence>
<evidence type="ECO:0000313" key="5">
    <source>
        <dbReference type="EMBL" id="MBD8000218.1"/>
    </source>
</evidence>
<dbReference type="Pfam" id="PF03358">
    <property type="entry name" value="FMN_red"/>
    <property type="match status" value="1"/>
</dbReference>
<dbReference type="EMBL" id="JACSQE010000015">
    <property type="protein sequence ID" value="MBD8000218.1"/>
    <property type="molecule type" value="Genomic_DNA"/>
</dbReference>
<sequence length="217" mass="22046">MTQHPAAPRPTQTDHPRPALVTLVGNPRPGSRTLAAARTVAARVADHLGLAAADVNGPDVNGPDQATIDLAEIATEILAPEHPRADAARETAAGAAVLVVATPVYKGSYTGLLKAFLDLYGPDGLASVVAVPVVVSGNPAHALAGEVHLRPLLVELGATVPARTLTLLDSRLGEADLTSAVDAWLGHAGGPLLRAAGDAVGQETTHATAPELAEVTR</sequence>
<organism evidence="5 6">
    <name type="scientific">Oerskovia gallyi</name>
    <dbReference type="NCBI Taxonomy" id="2762226"/>
    <lineage>
        <taxon>Bacteria</taxon>
        <taxon>Bacillati</taxon>
        <taxon>Actinomycetota</taxon>
        <taxon>Actinomycetes</taxon>
        <taxon>Micrococcales</taxon>
        <taxon>Cellulomonadaceae</taxon>
        <taxon>Oerskovia</taxon>
    </lineage>
</organism>
<evidence type="ECO:0000256" key="1">
    <source>
        <dbReference type="ARBA" id="ARBA00022630"/>
    </source>
</evidence>
<protein>
    <submittedName>
        <fullName evidence="5">NAD(P)H-dependent oxidoreductase</fullName>
    </submittedName>
</protein>
<dbReference type="InterPro" id="IPR029039">
    <property type="entry name" value="Flavoprotein-like_sf"/>
</dbReference>
<evidence type="ECO:0000256" key="2">
    <source>
        <dbReference type="ARBA" id="ARBA00022643"/>
    </source>
</evidence>
<keyword evidence="3" id="KW-0560">Oxidoreductase</keyword>
<evidence type="ECO:0000259" key="4">
    <source>
        <dbReference type="Pfam" id="PF03358"/>
    </source>
</evidence>
<keyword evidence="2" id="KW-0288">FMN</keyword>
<keyword evidence="6" id="KW-1185">Reference proteome</keyword>
<evidence type="ECO:0000313" key="6">
    <source>
        <dbReference type="Proteomes" id="UP000633601"/>
    </source>
</evidence>
<dbReference type="RefSeq" id="WP_191791931.1">
    <property type="nucleotide sequence ID" value="NZ_JACSQE010000015.1"/>
</dbReference>
<name>A0ABR8V5Z1_9CELL</name>
<feature type="domain" description="NADPH-dependent FMN reductase-like" evidence="4">
    <location>
        <begin position="20"/>
        <end position="163"/>
    </location>
</feature>
<proteinExistence type="predicted"/>
<dbReference type="PANTHER" id="PTHR43408:SF2">
    <property type="entry name" value="FMN REDUCTASE (NADPH)"/>
    <property type="match status" value="1"/>
</dbReference>
<dbReference type="Gene3D" id="3.40.50.360">
    <property type="match status" value="1"/>
</dbReference>
<dbReference type="InterPro" id="IPR051814">
    <property type="entry name" value="NAD(P)H-dep_FMN_reductase"/>
</dbReference>
<keyword evidence="1" id="KW-0285">Flavoprotein</keyword>
<gene>
    <name evidence="5" type="ORF">H9640_16835</name>
</gene>
<dbReference type="InterPro" id="IPR005025">
    <property type="entry name" value="FMN_Rdtase-like_dom"/>
</dbReference>
<dbReference type="Proteomes" id="UP000633601">
    <property type="component" value="Unassembled WGS sequence"/>
</dbReference>
<reference evidence="5 6" key="1">
    <citation type="submission" date="2020-08" db="EMBL/GenBank/DDBJ databases">
        <title>A Genomic Blueprint of the Chicken Gut Microbiome.</title>
        <authorList>
            <person name="Gilroy R."/>
            <person name="Ravi A."/>
            <person name="Getino M."/>
            <person name="Pursley I."/>
            <person name="Horton D.L."/>
            <person name="Alikhan N.-F."/>
            <person name="Baker D."/>
            <person name="Gharbi K."/>
            <person name="Hall N."/>
            <person name="Watson M."/>
            <person name="Adriaenssens E.M."/>
            <person name="Foster-Nyarko E."/>
            <person name="Jarju S."/>
            <person name="Secka A."/>
            <person name="Antonio M."/>
            <person name="Oren A."/>
            <person name="Chaudhuri R."/>
            <person name="La Ragione R.M."/>
            <person name="Hildebrand F."/>
            <person name="Pallen M.J."/>
        </authorList>
    </citation>
    <scope>NUCLEOTIDE SEQUENCE [LARGE SCALE GENOMIC DNA]</scope>
    <source>
        <strain evidence="5 6">Sa2CUA8</strain>
    </source>
</reference>